<evidence type="ECO:0000313" key="3">
    <source>
        <dbReference type="Proteomes" id="UP000030108"/>
    </source>
</evidence>
<dbReference type="EMBL" id="JATN01000285">
    <property type="protein sequence ID" value="EUC67489.1"/>
    <property type="molecule type" value="Genomic_DNA"/>
</dbReference>
<proteinExistence type="predicted"/>
<sequence>MLPSNVCIAEPVDPEPDTLMEPQEWRTPPRRHEEVTDMDVAESGSGPTDSSIDAPRYSGESSANQFKDVSVVNAFKPHHLSTNNTPSEHSKTFLLNQPHVNPYRFGADHSISSSAYNLPEPSSDSISAGHSDFDSSAILHATNALNIVSTHDDLPPASSSSGHSDLYPPCVPPTTTSTTPQTAAETSISSPANAEPCSITLNVQRPTDYDNQGCFSGNPSSLSNEDSYHHGFKWGGDGDDGGSDLEQCRDSQQDDEIEEDNGFEKDDKFEDDSVEEGDDFELLYHDILQDGNEIKGNKKFRKDGKVKPTKCKEGIVPRNIMFNLIRELTRSGKDTPSLSYGVFEFLVPKPVFGPNCERVKERLEIYMAVGLKRRCAVPMVAADENTTAHARVSGGKGHGAGWPIVNDTALTIGEERDDLNITRALITDPGTPEYLRPDLEKMLELKVTVEANTLAVKRPGLYYHIIMSGMQSLATSPQVELAPFYQPVEPLFTLDTLEEISMFDLQVLGPDEKHSNCTRFHFLSDGQIVGNRLLTLYPDGSVTIRNGNTRRDRHFSQKELEGHAKPEDVEALASSYQSLLGIADRSSCESRKKVFYDCIERLTKVATVIVKHRLPTDALEEAFRPSHKDLAKAELLAHFLLGHCISVQLCPVCKKPYGRLASSTTHLIDSTYCMREASKMPPGDAPTSIDSQHPGKRWCPILGCKKQEFQSPSAFENH</sequence>
<gene>
    <name evidence="2" type="ORF">RSOL_511460</name>
</gene>
<feature type="compositionally biased region" description="Polar residues" evidence="1">
    <location>
        <begin position="210"/>
        <end position="225"/>
    </location>
</feature>
<dbReference type="Proteomes" id="UP000030108">
    <property type="component" value="Unassembled WGS sequence"/>
</dbReference>
<feature type="region of interest" description="Disordered" evidence="1">
    <location>
        <begin position="150"/>
        <end position="195"/>
    </location>
</feature>
<feature type="region of interest" description="Disordered" evidence="1">
    <location>
        <begin position="210"/>
        <end position="271"/>
    </location>
</feature>
<evidence type="ECO:0000256" key="1">
    <source>
        <dbReference type="SAM" id="MobiDB-lite"/>
    </source>
</evidence>
<accession>X8JUS9</accession>
<feature type="compositionally biased region" description="Low complexity" evidence="1">
    <location>
        <begin position="173"/>
        <end position="182"/>
    </location>
</feature>
<feature type="non-terminal residue" evidence="2">
    <location>
        <position position="718"/>
    </location>
</feature>
<name>X8JUS9_9AGAM</name>
<organism evidence="2 3">
    <name type="scientific">Rhizoctonia solani AG-3 Rhs1AP</name>
    <dbReference type="NCBI Taxonomy" id="1086054"/>
    <lineage>
        <taxon>Eukaryota</taxon>
        <taxon>Fungi</taxon>
        <taxon>Dikarya</taxon>
        <taxon>Basidiomycota</taxon>
        <taxon>Agaricomycotina</taxon>
        <taxon>Agaricomycetes</taxon>
        <taxon>Cantharellales</taxon>
        <taxon>Ceratobasidiaceae</taxon>
        <taxon>Rhizoctonia</taxon>
    </lineage>
</organism>
<feature type="compositionally biased region" description="Polar residues" evidence="1">
    <location>
        <begin position="183"/>
        <end position="192"/>
    </location>
</feature>
<evidence type="ECO:0000313" key="2">
    <source>
        <dbReference type="EMBL" id="EUC67489.1"/>
    </source>
</evidence>
<dbReference type="OrthoDB" id="10476533at2759"/>
<protein>
    <submittedName>
        <fullName evidence="2">Uncharacterized protein</fullName>
    </submittedName>
</protein>
<reference evidence="3" key="1">
    <citation type="journal article" date="2014" name="Genome Announc.">
        <title>Draft genome sequence of the plant-pathogenic soil fungus Rhizoctonia solani anastomosis group 3 strain Rhs1AP.</title>
        <authorList>
            <person name="Cubeta M.A."/>
            <person name="Thomas E."/>
            <person name="Dean R.A."/>
            <person name="Jabaji S."/>
            <person name="Neate S.M."/>
            <person name="Tavantzis S."/>
            <person name="Toda T."/>
            <person name="Vilgalys R."/>
            <person name="Bharathan N."/>
            <person name="Fedorova-Abrams N."/>
            <person name="Pakala S.B."/>
            <person name="Pakala S.M."/>
            <person name="Zafar N."/>
            <person name="Joardar V."/>
            <person name="Losada L."/>
            <person name="Nierman W.C."/>
        </authorList>
    </citation>
    <scope>NUCLEOTIDE SEQUENCE [LARGE SCALE GENOMIC DNA]</scope>
    <source>
        <strain evidence="3">AG-3</strain>
    </source>
</reference>
<comment type="caution">
    <text evidence="2">The sequence shown here is derived from an EMBL/GenBank/DDBJ whole genome shotgun (WGS) entry which is preliminary data.</text>
</comment>
<feature type="region of interest" description="Disordered" evidence="1">
    <location>
        <begin position="1"/>
        <end position="62"/>
    </location>
</feature>
<dbReference type="AlphaFoldDB" id="X8JUS9"/>